<evidence type="ECO:0000313" key="2">
    <source>
        <dbReference type="Proteomes" id="UP000789525"/>
    </source>
</evidence>
<reference evidence="1" key="1">
    <citation type="submission" date="2021-06" db="EMBL/GenBank/DDBJ databases">
        <authorList>
            <person name="Kallberg Y."/>
            <person name="Tangrot J."/>
            <person name="Rosling A."/>
        </authorList>
    </citation>
    <scope>NUCLEOTIDE SEQUENCE</scope>
    <source>
        <strain evidence="1">CL356</strain>
    </source>
</reference>
<gene>
    <name evidence="1" type="ORF">ACOLOM_LOCUS11614</name>
</gene>
<protein>
    <submittedName>
        <fullName evidence="1">16311_t:CDS:1</fullName>
    </submittedName>
</protein>
<accession>A0ACA9Q556</accession>
<dbReference type="EMBL" id="CAJVPT010042722">
    <property type="protein sequence ID" value="CAG8730673.1"/>
    <property type="molecule type" value="Genomic_DNA"/>
</dbReference>
<keyword evidence="2" id="KW-1185">Reference proteome</keyword>
<evidence type="ECO:0000313" key="1">
    <source>
        <dbReference type="EMBL" id="CAG8730673.1"/>
    </source>
</evidence>
<name>A0ACA9Q556_9GLOM</name>
<dbReference type="Proteomes" id="UP000789525">
    <property type="component" value="Unassembled WGS sequence"/>
</dbReference>
<organism evidence="1 2">
    <name type="scientific">Acaulospora colombiana</name>
    <dbReference type="NCBI Taxonomy" id="27376"/>
    <lineage>
        <taxon>Eukaryota</taxon>
        <taxon>Fungi</taxon>
        <taxon>Fungi incertae sedis</taxon>
        <taxon>Mucoromycota</taxon>
        <taxon>Glomeromycotina</taxon>
        <taxon>Glomeromycetes</taxon>
        <taxon>Diversisporales</taxon>
        <taxon>Acaulosporaceae</taxon>
        <taxon>Acaulospora</taxon>
    </lineage>
</organism>
<sequence>RAAQSDPLPLLVFSHIPLARPDTASCGRLREGGTTNPPSKHSTPQISKGAGSGYQNLLGKDTSNWVLESLAPVKIFSADDHDYCEHVHSYNVHSTFALSGEEGKEGKKGEMVTLHKARETTIKGFSMNVKIRRPGFQLVSLWNPIHSDKEELDWETPKRSTVADALCLLPDQTKIYTHNYFPLIILTTLLIVWMNLWATSSGARGKDDSPLLFLSAPTSTSQGHYSDASSTNLLADQTEEMRVTGRTGSSGLTVRTTSSKPSPMQLHPTHGSEGSVPMSRNASPRSHSSNLEKEDDEEDGQYAHVRITDEEKGGGMYTPRTAGSAWTAASSPITERGGSSIGKSGSWEIGSWKRNGGSGFGRPRSPMFGLGITSSVGASASSPHLRPSSPWGSTFGLAQNEREREKWVESGQRAYSNFSIVGTGRGVWRYMRQWDWARSAQVMKRWAMGGRPISGTPLWKRVVWDGSM</sequence>
<feature type="non-terminal residue" evidence="1">
    <location>
        <position position="1"/>
    </location>
</feature>
<feature type="non-terminal residue" evidence="1">
    <location>
        <position position="468"/>
    </location>
</feature>
<comment type="caution">
    <text evidence="1">The sequence shown here is derived from an EMBL/GenBank/DDBJ whole genome shotgun (WGS) entry which is preliminary data.</text>
</comment>
<proteinExistence type="predicted"/>